<proteinExistence type="predicted"/>
<organism evidence="1">
    <name type="scientific">bioreactor metagenome</name>
    <dbReference type="NCBI Taxonomy" id="1076179"/>
    <lineage>
        <taxon>unclassified sequences</taxon>
        <taxon>metagenomes</taxon>
        <taxon>ecological metagenomes</taxon>
    </lineage>
</organism>
<dbReference type="AlphaFoldDB" id="A0A645G3F9"/>
<name>A0A645G3F9_9ZZZZ</name>
<evidence type="ECO:0000313" key="1">
    <source>
        <dbReference type="EMBL" id="MPN20450.1"/>
    </source>
</evidence>
<accession>A0A645G3F9</accession>
<dbReference type="EMBL" id="VSSQ01068214">
    <property type="protein sequence ID" value="MPN20450.1"/>
    <property type="molecule type" value="Genomic_DNA"/>
</dbReference>
<reference evidence="1" key="1">
    <citation type="submission" date="2019-08" db="EMBL/GenBank/DDBJ databases">
        <authorList>
            <person name="Kucharzyk K."/>
            <person name="Murdoch R.W."/>
            <person name="Higgins S."/>
            <person name="Loffler F."/>
        </authorList>
    </citation>
    <scope>NUCLEOTIDE SEQUENCE</scope>
</reference>
<comment type="caution">
    <text evidence="1">The sequence shown here is derived from an EMBL/GenBank/DDBJ whole genome shotgun (WGS) entry which is preliminary data.</text>
</comment>
<sequence>MNLLHCLCLVWVAAFFCEISHVSIILHHTLNPEIDLCGFQNSVNLCFYISVCKCQHKLLFL</sequence>
<gene>
    <name evidence="1" type="ORF">SDC9_167829</name>
</gene>
<protein>
    <submittedName>
        <fullName evidence="1">Uncharacterized protein</fullName>
    </submittedName>
</protein>